<sequence length="359" mass="38051">MDLMARSRHGARRLAGALALVLAAVGAAGCGTFDTGDDEKRAVEVAERVAPGRLAVIGARTLFPEAGGSEVTFRIADDADAFVRLRVDAEKADCEGRPCEDRLRDGLARAVREAEDFRTLRREFEACGHPVRGLSADGTGPWVAAPVGAETVRPLVASLGDCLERWARARTRDGGAPPAALSVKVVPPERAAGPAGEGAGQPALLEFTSADRLAALGRGAYHRVSYRFGPGGIDRESAEVGVVRPFEERQRYEKAVRASAEEWLRGRGGLPEAVTADFSTVGSLLPGRVDRFGGWLLFCERPEGERPVCLGRHALAVTAGPDGRLAGEPRVFRDIREGNGPLVLPTGADGAPSYAWGRS</sequence>
<accession>A0A918TC66</accession>
<reference evidence="2" key="2">
    <citation type="submission" date="2020-09" db="EMBL/GenBank/DDBJ databases">
        <authorList>
            <person name="Sun Q."/>
            <person name="Ohkuma M."/>
        </authorList>
    </citation>
    <scope>NUCLEOTIDE SEQUENCE</scope>
    <source>
        <strain evidence="2">JCM 4518</strain>
    </source>
</reference>
<dbReference type="Proteomes" id="UP000644020">
    <property type="component" value="Unassembled WGS sequence"/>
</dbReference>
<reference evidence="2" key="1">
    <citation type="journal article" date="2014" name="Int. J. Syst. Evol. Microbiol.">
        <title>Complete genome sequence of Corynebacterium casei LMG S-19264T (=DSM 44701T), isolated from a smear-ripened cheese.</title>
        <authorList>
            <consortium name="US DOE Joint Genome Institute (JGI-PGF)"/>
            <person name="Walter F."/>
            <person name="Albersmeier A."/>
            <person name="Kalinowski J."/>
            <person name="Ruckert C."/>
        </authorList>
    </citation>
    <scope>NUCLEOTIDE SEQUENCE</scope>
    <source>
        <strain evidence="2">JCM 4518</strain>
    </source>
</reference>
<dbReference type="EMBL" id="BMUL01000021">
    <property type="protein sequence ID" value="GHB06588.1"/>
    <property type="molecule type" value="Genomic_DNA"/>
</dbReference>
<organism evidence="2 3">
    <name type="scientific">Streptomyces termitum</name>
    <dbReference type="NCBI Taxonomy" id="67368"/>
    <lineage>
        <taxon>Bacteria</taxon>
        <taxon>Bacillati</taxon>
        <taxon>Actinomycetota</taxon>
        <taxon>Actinomycetes</taxon>
        <taxon>Kitasatosporales</taxon>
        <taxon>Streptomycetaceae</taxon>
        <taxon>Streptomyces</taxon>
    </lineage>
</organism>
<dbReference type="AlphaFoldDB" id="A0A918TC66"/>
<proteinExistence type="predicted"/>
<gene>
    <name evidence="2" type="ORF">GCM10010305_57170</name>
</gene>
<keyword evidence="2" id="KW-0449">Lipoprotein</keyword>
<evidence type="ECO:0000313" key="2">
    <source>
        <dbReference type="EMBL" id="GHB06588.1"/>
    </source>
</evidence>
<evidence type="ECO:0000256" key="1">
    <source>
        <dbReference type="SAM" id="SignalP"/>
    </source>
</evidence>
<comment type="caution">
    <text evidence="2">The sequence shown here is derived from an EMBL/GenBank/DDBJ whole genome shotgun (WGS) entry which is preliminary data.</text>
</comment>
<dbReference type="PROSITE" id="PS51257">
    <property type="entry name" value="PROKAR_LIPOPROTEIN"/>
    <property type="match status" value="1"/>
</dbReference>
<dbReference type="NCBIfam" id="NF046121">
    <property type="entry name" value="lipo_SCO7460"/>
    <property type="match status" value="1"/>
</dbReference>
<protein>
    <submittedName>
        <fullName evidence="2">Lipoprotein</fullName>
    </submittedName>
</protein>
<feature type="chain" id="PRO_5039543931" evidence="1">
    <location>
        <begin position="29"/>
        <end position="359"/>
    </location>
</feature>
<keyword evidence="1" id="KW-0732">Signal</keyword>
<feature type="signal peptide" evidence="1">
    <location>
        <begin position="1"/>
        <end position="28"/>
    </location>
</feature>
<evidence type="ECO:0000313" key="3">
    <source>
        <dbReference type="Proteomes" id="UP000644020"/>
    </source>
</evidence>
<keyword evidence="3" id="KW-1185">Reference proteome</keyword>
<name>A0A918TC66_9ACTN</name>